<dbReference type="GO" id="GO:0016491">
    <property type="term" value="F:oxidoreductase activity"/>
    <property type="evidence" value="ECO:0007669"/>
    <property type="project" value="UniProtKB-KW"/>
</dbReference>
<evidence type="ECO:0000256" key="1">
    <source>
        <dbReference type="ARBA" id="ARBA00007118"/>
    </source>
</evidence>
<dbReference type="PANTHER" id="PTHR43673">
    <property type="entry name" value="NAD(P)H NITROREDUCTASE YDGI-RELATED"/>
    <property type="match status" value="1"/>
</dbReference>
<dbReference type="STRING" id="439292.Bsel_0671"/>
<dbReference type="EMBL" id="CP001791">
    <property type="protein sequence ID" value="ADH98206.1"/>
    <property type="molecule type" value="Genomic_DNA"/>
</dbReference>
<dbReference type="AlphaFoldDB" id="D6XYP8"/>
<organism evidence="4 5">
    <name type="scientific">Bacillus selenitireducens (strain ATCC 700615 / DSM 15326 / MLS10)</name>
    <dbReference type="NCBI Taxonomy" id="439292"/>
    <lineage>
        <taxon>Bacteria</taxon>
        <taxon>Bacillati</taxon>
        <taxon>Bacillota</taxon>
        <taxon>Bacilli</taxon>
        <taxon>Bacillales</taxon>
        <taxon>Bacillaceae</taxon>
        <taxon>Salisediminibacterium</taxon>
    </lineage>
</organism>
<dbReference type="RefSeq" id="WP_013171635.1">
    <property type="nucleotide sequence ID" value="NC_014219.1"/>
</dbReference>
<dbReference type="Pfam" id="PF00881">
    <property type="entry name" value="Nitroreductase"/>
    <property type="match status" value="1"/>
</dbReference>
<protein>
    <submittedName>
        <fullName evidence="4">Nitroreductase</fullName>
    </submittedName>
</protein>
<sequence>MEKHDIKTDAGLFRTMEERHSVKSYQTGVTIPDTEIRSMIEMATEAPSSWNLQHWKFLVVDDEEQKEKLHRIAYGQNQVKECSVVIAVLGDTKANEHADRIFQEAVDKGLITEAVKEKIVNGINGAYNGSETFPRDEAFLNASLAAMQLMLSARGLGYDTCPMGGFDREAFVEEFNVPERYVPVMLLTVGVRAEEPRISSRLSVDEAMVRNTF</sequence>
<proteinExistence type="inferred from homology"/>
<dbReference type="CDD" id="cd02137">
    <property type="entry name" value="MhqN-like"/>
    <property type="match status" value="1"/>
</dbReference>
<dbReference type="HOGENOM" id="CLU_070764_4_5_9"/>
<gene>
    <name evidence="4" type="ordered locus">Bsel_0671</name>
</gene>
<dbReference type="InterPro" id="IPR029479">
    <property type="entry name" value="Nitroreductase"/>
</dbReference>
<dbReference type="Gene3D" id="3.40.109.10">
    <property type="entry name" value="NADH Oxidase"/>
    <property type="match status" value="1"/>
</dbReference>
<evidence type="ECO:0000256" key="2">
    <source>
        <dbReference type="ARBA" id="ARBA00023002"/>
    </source>
</evidence>
<accession>D6XYP8</accession>
<keyword evidence="5" id="KW-1185">Reference proteome</keyword>
<comment type="similarity">
    <text evidence="1">Belongs to the nitroreductase family.</text>
</comment>
<dbReference type="eggNOG" id="COG0778">
    <property type="taxonomic scope" value="Bacteria"/>
</dbReference>
<dbReference type="KEGG" id="bse:Bsel_0671"/>
<dbReference type="OrthoDB" id="9782629at2"/>
<dbReference type="InterPro" id="IPR000415">
    <property type="entry name" value="Nitroreductase-like"/>
</dbReference>
<keyword evidence="2" id="KW-0560">Oxidoreductase</keyword>
<dbReference type="SUPFAM" id="SSF55469">
    <property type="entry name" value="FMN-dependent nitroreductase-like"/>
    <property type="match status" value="1"/>
</dbReference>
<dbReference type="Proteomes" id="UP000000271">
    <property type="component" value="Chromosome"/>
</dbReference>
<feature type="domain" description="Nitroreductase" evidence="3">
    <location>
        <begin position="17"/>
        <end position="190"/>
    </location>
</feature>
<evidence type="ECO:0000313" key="5">
    <source>
        <dbReference type="Proteomes" id="UP000000271"/>
    </source>
</evidence>
<reference evidence="4" key="1">
    <citation type="submission" date="2009-10" db="EMBL/GenBank/DDBJ databases">
        <title>Complete sequence of Bacillus selenitireducens MLS10.</title>
        <authorList>
            <consortium name="US DOE Joint Genome Institute"/>
            <person name="Lucas S."/>
            <person name="Copeland A."/>
            <person name="Lapidus A."/>
            <person name="Glavina del Rio T."/>
            <person name="Dalin E."/>
            <person name="Tice H."/>
            <person name="Bruce D."/>
            <person name="Goodwin L."/>
            <person name="Pitluck S."/>
            <person name="Sims D."/>
            <person name="Brettin T."/>
            <person name="Detter J.C."/>
            <person name="Han C."/>
            <person name="Larimer F."/>
            <person name="Land M."/>
            <person name="Hauser L."/>
            <person name="Kyrpides N."/>
            <person name="Ovchinnikova G."/>
            <person name="Stolz J."/>
        </authorList>
    </citation>
    <scope>NUCLEOTIDE SEQUENCE [LARGE SCALE GENOMIC DNA]</scope>
    <source>
        <strain evidence="4">MLS10</strain>
    </source>
</reference>
<evidence type="ECO:0000313" key="4">
    <source>
        <dbReference type="EMBL" id="ADH98206.1"/>
    </source>
</evidence>
<name>D6XYP8_BACIE</name>
<evidence type="ECO:0000259" key="3">
    <source>
        <dbReference type="Pfam" id="PF00881"/>
    </source>
</evidence>
<dbReference type="PANTHER" id="PTHR43673:SF3">
    <property type="entry name" value="NAD(P)H NITROREDUCTASE YODC-RELATED"/>
    <property type="match status" value="1"/>
</dbReference>